<dbReference type="GeneID" id="20251693"/>
<keyword evidence="16" id="KW-1185">Reference proteome</keyword>
<keyword evidence="6 14" id="KW-0349">Heme</keyword>
<dbReference type="RefSeq" id="XP_009051831.1">
    <property type="nucleotide sequence ID" value="XM_009053583.1"/>
</dbReference>
<dbReference type="PRINTS" id="PR00463">
    <property type="entry name" value="EP450I"/>
</dbReference>
<evidence type="ECO:0000256" key="2">
    <source>
        <dbReference type="ARBA" id="ARBA00004174"/>
    </source>
</evidence>
<dbReference type="OMA" id="AHLHIMM"/>
<evidence type="ECO:0000256" key="13">
    <source>
        <dbReference type="ARBA" id="ARBA00023136"/>
    </source>
</evidence>
<dbReference type="PANTHER" id="PTHR24289:SF21">
    <property type="entry name" value="CYTOCHROME P450 1A"/>
    <property type="match status" value="1"/>
</dbReference>
<accession>V4ARB7</accession>
<organism evidence="15 16">
    <name type="scientific">Lottia gigantea</name>
    <name type="common">Giant owl limpet</name>
    <dbReference type="NCBI Taxonomy" id="225164"/>
    <lineage>
        <taxon>Eukaryota</taxon>
        <taxon>Metazoa</taxon>
        <taxon>Spiralia</taxon>
        <taxon>Lophotrochozoa</taxon>
        <taxon>Mollusca</taxon>
        <taxon>Gastropoda</taxon>
        <taxon>Patellogastropoda</taxon>
        <taxon>Lottioidea</taxon>
        <taxon>Lottiidae</taxon>
        <taxon>Lottia</taxon>
    </lineage>
</organism>
<dbReference type="Pfam" id="PF00067">
    <property type="entry name" value="p450"/>
    <property type="match status" value="1"/>
</dbReference>
<dbReference type="GO" id="GO:0042446">
    <property type="term" value="P:hormone biosynthetic process"/>
    <property type="evidence" value="ECO:0007669"/>
    <property type="project" value="TreeGrafter"/>
</dbReference>
<dbReference type="Gene3D" id="1.10.630.10">
    <property type="entry name" value="Cytochrome P450"/>
    <property type="match status" value="1"/>
</dbReference>
<dbReference type="GO" id="GO:0004508">
    <property type="term" value="F:steroid 17-alpha-monooxygenase activity"/>
    <property type="evidence" value="ECO:0007669"/>
    <property type="project" value="TreeGrafter"/>
</dbReference>
<keyword evidence="12" id="KW-0503">Monooxygenase</keyword>
<dbReference type="EMBL" id="KB201305">
    <property type="protein sequence ID" value="ESO97335.1"/>
    <property type="molecule type" value="Genomic_DNA"/>
</dbReference>
<dbReference type="KEGG" id="lgi:LOTGIDRAFT_64009"/>
<dbReference type="PANTHER" id="PTHR24289">
    <property type="entry name" value="STEROID 17-ALPHA-HYDROXYLASE/17,20 LYASE"/>
    <property type="match status" value="1"/>
</dbReference>
<keyword evidence="7 14" id="KW-0479">Metal-binding</keyword>
<dbReference type="HOGENOM" id="CLU_001570_22_0_1"/>
<evidence type="ECO:0000256" key="1">
    <source>
        <dbReference type="ARBA" id="ARBA00001971"/>
    </source>
</evidence>
<proteinExistence type="inferred from homology"/>
<dbReference type="EC" id="1.14.14.1" evidence="5"/>
<dbReference type="STRING" id="225164.V4ARB7"/>
<evidence type="ECO:0000313" key="16">
    <source>
        <dbReference type="Proteomes" id="UP000030746"/>
    </source>
</evidence>
<dbReference type="FunFam" id="1.10.630.10:FF:000238">
    <property type="entry name" value="Cytochrome P450 2A6"/>
    <property type="match status" value="1"/>
</dbReference>
<evidence type="ECO:0000256" key="8">
    <source>
        <dbReference type="ARBA" id="ARBA00022824"/>
    </source>
</evidence>
<evidence type="ECO:0000256" key="9">
    <source>
        <dbReference type="ARBA" id="ARBA00022848"/>
    </source>
</evidence>
<evidence type="ECO:0000256" key="7">
    <source>
        <dbReference type="ARBA" id="ARBA00022723"/>
    </source>
</evidence>
<keyword evidence="9" id="KW-0492">Microsome</keyword>
<evidence type="ECO:0000256" key="14">
    <source>
        <dbReference type="PIRSR" id="PIRSR602401-1"/>
    </source>
</evidence>
<dbReference type="InterPro" id="IPR001128">
    <property type="entry name" value="Cyt_P450"/>
</dbReference>
<dbReference type="PRINTS" id="PR00385">
    <property type="entry name" value="P450"/>
</dbReference>
<name>V4ARB7_LOTGI</name>
<sequence>KSPPGPWGWPFIGHLKYFTGKYYITLFNLNSKYGYVYQLRLGNQNFIIVSSVESILEALIQSGHAYCGRQDLPAYNMLYKGDRQRGVHTADFNEMYRIKRSFIDASLDGYCSNVETIEDKITSEVLEAMDGFLETSESLDPFLILETSCLNITMKLVFGERLDPQKKVTNDLLAIFHERSAIKMLNPSDYIPLLKAFKTNDHLEFIGDITSKQLQNQSKIINLHKDTYDPSHLRDMVDHLLLFLECGQDLEMLTKDDIEYLLLDLVNYGYEAMSVLVMWLIGYMAANPGIQDKVQNEIDSVVGRDRLPSLRDHPFLPYTTAVILETQRIVTVFPFLIPHVLTENRTLKGYNLPSGSTVLFNIWSLHHDTKYWKNPMKFDPQRFLNEDNSLEIPDYYMPYGAGPRQCAGESLAEIELFLFFSTMMQQL</sequence>
<evidence type="ECO:0000256" key="6">
    <source>
        <dbReference type="ARBA" id="ARBA00022617"/>
    </source>
</evidence>
<dbReference type="AlphaFoldDB" id="V4ARB7"/>
<feature type="non-terminal residue" evidence="15">
    <location>
        <position position="427"/>
    </location>
</feature>
<evidence type="ECO:0000256" key="4">
    <source>
        <dbReference type="ARBA" id="ARBA00010617"/>
    </source>
</evidence>
<evidence type="ECO:0000256" key="11">
    <source>
        <dbReference type="ARBA" id="ARBA00023004"/>
    </source>
</evidence>
<dbReference type="GO" id="GO:0005789">
    <property type="term" value="C:endoplasmic reticulum membrane"/>
    <property type="evidence" value="ECO:0007669"/>
    <property type="project" value="UniProtKB-SubCell"/>
</dbReference>
<protein>
    <recommendedName>
        <fullName evidence="5">unspecific monooxygenase</fullName>
        <ecNumber evidence="5">1.14.14.1</ecNumber>
    </recommendedName>
</protein>
<evidence type="ECO:0000256" key="10">
    <source>
        <dbReference type="ARBA" id="ARBA00023002"/>
    </source>
</evidence>
<dbReference type="InterPro" id="IPR002401">
    <property type="entry name" value="Cyt_P450_E_grp-I"/>
</dbReference>
<dbReference type="CTD" id="20251693"/>
<evidence type="ECO:0000256" key="5">
    <source>
        <dbReference type="ARBA" id="ARBA00012109"/>
    </source>
</evidence>
<dbReference type="InterPro" id="IPR036396">
    <property type="entry name" value="Cyt_P450_sf"/>
</dbReference>
<dbReference type="SUPFAM" id="SSF48264">
    <property type="entry name" value="Cytochrome P450"/>
    <property type="match status" value="1"/>
</dbReference>
<comment type="subcellular location">
    <subcellularLocation>
        <location evidence="3">Endoplasmic reticulum membrane</location>
        <topology evidence="3">Peripheral membrane protein</topology>
    </subcellularLocation>
    <subcellularLocation>
        <location evidence="2">Microsome membrane</location>
        <topology evidence="2">Peripheral membrane protein</topology>
    </subcellularLocation>
</comment>
<evidence type="ECO:0000256" key="12">
    <source>
        <dbReference type="ARBA" id="ARBA00023033"/>
    </source>
</evidence>
<feature type="non-terminal residue" evidence="15">
    <location>
        <position position="1"/>
    </location>
</feature>
<keyword evidence="8" id="KW-0256">Endoplasmic reticulum</keyword>
<dbReference type="OrthoDB" id="1055148at2759"/>
<dbReference type="GO" id="GO:0020037">
    <property type="term" value="F:heme binding"/>
    <property type="evidence" value="ECO:0007669"/>
    <property type="project" value="InterPro"/>
</dbReference>
<reference evidence="15 16" key="1">
    <citation type="journal article" date="2013" name="Nature">
        <title>Insights into bilaterian evolution from three spiralian genomes.</title>
        <authorList>
            <person name="Simakov O."/>
            <person name="Marletaz F."/>
            <person name="Cho S.J."/>
            <person name="Edsinger-Gonzales E."/>
            <person name="Havlak P."/>
            <person name="Hellsten U."/>
            <person name="Kuo D.H."/>
            <person name="Larsson T."/>
            <person name="Lv J."/>
            <person name="Arendt D."/>
            <person name="Savage R."/>
            <person name="Osoegawa K."/>
            <person name="de Jong P."/>
            <person name="Grimwood J."/>
            <person name="Chapman J.A."/>
            <person name="Shapiro H."/>
            <person name="Aerts A."/>
            <person name="Otillar R.P."/>
            <person name="Terry A.Y."/>
            <person name="Boore J.L."/>
            <person name="Grigoriev I.V."/>
            <person name="Lindberg D.R."/>
            <person name="Seaver E.C."/>
            <person name="Weisblat D.A."/>
            <person name="Putnam N.H."/>
            <person name="Rokhsar D.S."/>
        </authorList>
    </citation>
    <scope>NUCLEOTIDE SEQUENCE [LARGE SCALE GENOMIC DNA]</scope>
</reference>
<keyword evidence="10" id="KW-0560">Oxidoreductase</keyword>
<evidence type="ECO:0000313" key="15">
    <source>
        <dbReference type="EMBL" id="ESO97335.1"/>
    </source>
</evidence>
<keyword evidence="11 14" id="KW-0408">Iron</keyword>
<comment type="similarity">
    <text evidence="4">Belongs to the cytochrome P450 family.</text>
</comment>
<evidence type="ECO:0000256" key="3">
    <source>
        <dbReference type="ARBA" id="ARBA00004406"/>
    </source>
</evidence>
<comment type="cofactor">
    <cofactor evidence="1 14">
        <name>heme</name>
        <dbReference type="ChEBI" id="CHEBI:30413"/>
    </cofactor>
</comment>
<dbReference type="Proteomes" id="UP000030746">
    <property type="component" value="Unassembled WGS sequence"/>
</dbReference>
<dbReference type="GO" id="GO:0005506">
    <property type="term" value="F:iron ion binding"/>
    <property type="evidence" value="ECO:0007669"/>
    <property type="project" value="InterPro"/>
</dbReference>
<keyword evidence="13" id="KW-0472">Membrane</keyword>
<gene>
    <name evidence="15" type="ORF">LOTGIDRAFT_64009</name>
</gene>
<feature type="binding site" description="axial binding residue" evidence="14">
    <location>
        <position position="406"/>
    </location>
    <ligand>
        <name>heme</name>
        <dbReference type="ChEBI" id="CHEBI:30413"/>
    </ligand>
    <ligandPart>
        <name>Fe</name>
        <dbReference type="ChEBI" id="CHEBI:18248"/>
    </ligandPart>
</feature>
<dbReference type="GO" id="GO:0042448">
    <property type="term" value="P:progesterone metabolic process"/>
    <property type="evidence" value="ECO:0007669"/>
    <property type="project" value="TreeGrafter"/>
</dbReference>